<dbReference type="Proteomes" id="UP000292702">
    <property type="component" value="Unassembled WGS sequence"/>
</dbReference>
<feature type="compositionally biased region" description="Basic and acidic residues" evidence="1">
    <location>
        <begin position="59"/>
        <end position="88"/>
    </location>
</feature>
<comment type="caution">
    <text evidence="2">The sequence shown here is derived from an EMBL/GenBank/DDBJ whole genome shotgun (WGS) entry which is preliminary data.</text>
</comment>
<evidence type="ECO:0000256" key="1">
    <source>
        <dbReference type="SAM" id="MobiDB-lite"/>
    </source>
</evidence>
<feature type="region of interest" description="Disordered" evidence="1">
    <location>
        <begin position="1"/>
        <end position="111"/>
    </location>
</feature>
<accession>A0A4R0R451</accession>
<evidence type="ECO:0000313" key="2">
    <source>
        <dbReference type="EMBL" id="TCD60946.1"/>
    </source>
</evidence>
<dbReference type="GO" id="GO:0006261">
    <property type="term" value="P:DNA-templated DNA replication"/>
    <property type="evidence" value="ECO:0007669"/>
    <property type="project" value="TreeGrafter"/>
</dbReference>
<dbReference type="PANTHER" id="PTHR14303">
    <property type="entry name" value="DNA POLYMERASE DELTA SUBUNIT 4"/>
    <property type="match status" value="1"/>
</dbReference>
<protein>
    <recommendedName>
        <fullName evidence="4">DNA polymerase delta subunit 4</fullName>
    </recommendedName>
</protein>
<proteinExistence type="predicted"/>
<dbReference type="GO" id="GO:0003887">
    <property type="term" value="F:DNA-directed DNA polymerase activity"/>
    <property type="evidence" value="ECO:0007669"/>
    <property type="project" value="TreeGrafter"/>
</dbReference>
<dbReference type="GO" id="GO:0043625">
    <property type="term" value="C:delta DNA polymerase complex"/>
    <property type="evidence" value="ECO:0007669"/>
    <property type="project" value="TreeGrafter"/>
</dbReference>
<dbReference type="OrthoDB" id="337486at2759"/>
<name>A0A4R0R451_9APHY</name>
<reference evidence="2 3" key="1">
    <citation type="submission" date="2018-11" db="EMBL/GenBank/DDBJ databases">
        <title>Genome assembly of Steccherinum ochraceum LE-BIN_3174, the white-rot fungus of the Steccherinaceae family (The Residual Polyporoid clade, Polyporales, Basidiomycota).</title>
        <authorList>
            <person name="Fedorova T.V."/>
            <person name="Glazunova O.A."/>
            <person name="Landesman E.O."/>
            <person name="Moiseenko K.V."/>
            <person name="Psurtseva N.V."/>
            <person name="Savinova O.S."/>
            <person name="Shakhova N.V."/>
            <person name="Tyazhelova T.V."/>
            <person name="Vasina D.V."/>
        </authorList>
    </citation>
    <scope>NUCLEOTIDE SEQUENCE [LARGE SCALE GENOMIC DNA]</scope>
    <source>
        <strain evidence="2 3">LE-BIN_3174</strain>
    </source>
</reference>
<feature type="compositionally biased region" description="Basic and acidic residues" evidence="1">
    <location>
        <begin position="98"/>
        <end position="111"/>
    </location>
</feature>
<dbReference type="STRING" id="92696.A0A4R0R451"/>
<evidence type="ECO:0008006" key="4">
    <source>
        <dbReference type="Google" id="ProtNLM"/>
    </source>
</evidence>
<organism evidence="2 3">
    <name type="scientific">Steccherinum ochraceum</name>
    <dbReference type="NCBI Taxonomy" id="92696"/>
    <lineage>
        <taxon>Eukaryota</taxon>
        <taxon>Fungi</taxon>
        <taxon>Dikarya</taxon>
        <taxon>Basidiomycota</taxon>
        <taxon>Agaricomycotina</taxon>
        <taxon>Agaricomycetes</taxon>
        <taxon>Polyporales</taxon>
        <taxon>Steccherinaceae</taxon>
        <taxon>Steccherinum</taxon>
    </lineage>
</organism>
<sequence>MPPSKKPAAKQQGQLSFAARRGGSLNDSRGKGKAPARASSSEAAIGRSTEPSESDDAEVGQKRKTVEKGEDEGAQKKAKRIFDSREGEENAQDVAGRPAEEAKEQFRPQKLDLKDKKWAKPYRAAREKMGNLEPIHAKDQNKAHHILRVFDLSYEYGPCVGVTRIERWERAEALGLNPPSEVKDILLTKEGLEEDGYKQCVFYEYEV</sequence>
<dbReference type="InterPro" id="IPR007218">
    <property type="entry name" value="DNA_pol_delta_4"/>
</dbReference>
<evidence type="ECO:0000313" key="3">
    <source>
        <dbReference type="Proteomes" id="UP000292702"/>
    </source>
</evidence>
<keyword evidence="3" id="KW-1185">Reference proteome</keyword>
<dbReference type="AlphaFoldDB" id="A0A4R0R451"/>
<gene>
    <name evidence="2" type="ORF">EIP91_009261</name>
</gene>
<dbReference type="EMBL" id="RWJN01000523">
    <property type="protein sequence ID" value="TCD60946.1"/>
    <property type="molecule type" value="Genomic_DNA"/>
</dbReference>
<dbReference type="GO" id="GO:0000731">
    <property type="term" value="P:DNA synthesis involved in DNA repair"/>
    <property type="evidence" value="ECO:0007669"/>
    <property type="project" value="InterPro"/>
</dbReference>
<dbReference type="PANTHER" id="PTHR14303:SF0">
    <property type="entry name" value="DNA POLYMERASE DELTA SUBUNIT 4"/>
    <property type="match status" value="1"/>
</dbReference>
<dbReference type="Pfam" id="PF04081">
    <property type="entry name" value="DNA_pol_delta_4"/>
    <property type="match status" value="1"/>
</dbReference>